<sequence length="149" mass="17003">MIQRIRAGFTLLETVIGLGIFCLLTTISLHNVKDYQAKLEEKQALEWFKDTFKGVYNRAYLTHQGSKMIIENKNTIVFDITQNGENGDKVVRRKLPSTMTVFDNSSGQHMIYGTGKSSAARITFSSSLTHKKYIYKIQMGWGEIIEEKT</sequence>
<organism evidence="2 3">
    <name type="scientific">Companilactobacillus heilongjiangensis</name>
    <dbReference type="NCBI Taxonomy" id="1074467"/>
    <lineage>
        <taxon>Bacteria</taxon>
        <taxon>Bacillati</taxon>
        <taxon>Bacillota</taxon>
        <taxon>Bacilli</taxon>
        <taxon>Lactobacillales</taxon>
        <taxon>Lactobacillaceae</taxon>
        <taxon>Companilactobacillus</taxon>
    </lineage>
</organism>
<keyword evidence="1" id="KW-0472">Membrane</keyword>
<proteinExistence type="predicted"/>
<feature type="transmembrane region" description="Helical" evidence="1">
    <location>
        <begin position="7"/>
        <end position="29"/>
    </location>
</feature>
<dbReference type="STRING" id="1074467.JP39_03190"/>
<dbReference type="KEGG" id="lhi:JP39_03190"/>
<evidence type="ECO:0000313" key="3">
    <source>
        <dbReference type="Proteomes" id="UP000061546"/>
    </source>
</evidence>
<gene>
    <name evidence="2" type="ORF">JP39_03190</name>
</gene>
<evidence type="ECO:0000313" key="2">
    <source>
        <dbReference type="EMBL" id="ALB28446.1"/>
    </source>
</evidence>
<evidence type="ECO:0008006" key="4">
    <source>
        <dbReference type="Google" id="ProtNLM"/>
    </source>
</evidence>
<dbReference type="AlphaFoldDB" id="A0A0K2LAX7"/>
<keyword evidence="3" id="KW-1185">Reference proteome</keyword>
<protein>
    <recommendedName>
        <fullName evidence="4">Competence protein ComGD</fullName>
    </recommendedName>
</protein>
<keyword evidence="1" id="KW-0812">Transmembrane</keyword>
<evidence type="ECO:0000256" key="1">
    <source>
        <dbReference type="SAM" id="Phobius"/>
    </source>
</evidence>
<reference evidence="2 3" key="1">
    <citation type="submission" date="2015-08" db="EMBL/GenBank/DDBJ databases">
        <title>Genomic sequence of Lactobacillus heilongjiangensis DSM 28069, isolated from Chinese traditional pickle.</title>
        <authorList>
            <person name="Jiang X."/>
            <person name="Zheng B."/>
            <person name="Cheng H."/>
        </authorList>
    </citation>
    <scope>NUCLEOTIDE SEQUENCE [LARGE SCALE GENOMIC DNA]</scope>
    <source>
        <strain evidence="2 3">DSM 28069</strain>
    </source>
</reference>
<dbReference type="EMBL" id="CP012559">
    <property type="protein sequence ID" value="ALB28446.1"/>
    <property type="molecule type" value="Genomic_DNA"/>
</dbReference>
<name>A0A0K2LAX7_9LACO</name>
<accession>A0A0K2LAX7</accession>
<dbReference type="SUPFAM" id="SSF54523">
    <property type="entry name" value="Pili subunits"/>
    <property type="match status" value="1"/>
</dbReference>
<dbReference type="InterPro" id="IPR045584">
    <property type="entry name" value="Pilin-like"/>
</dbReference>
<dbReference type="Proteomes" id="UP000061546">
    <property type="component" value="Chromosome"/>
</dbReference>
<keyword evidence="1" id="KW-1133">Transmembrane helix</keyword>